<accession>A0A6N7ZE61</accession>
<dbReference type="Proteomes" id="UP000440668">
    <property type="component" value="Unassembled WGS sequence"/>
</dbReference>
<comment type="caution">
    <text evidence="3">The sequence shown here is derived from an EMBL/GenBank/DDBJ whole genome shotgun (WGS) entry which is preliminary data.</text>
</comment>
<feature type="compositionally biased region" description="Low complexity" evidence="1">
    <location>
        <begin position="9"/>
        <end position="25"/>
    </location>
</feature>
<evidence type="ECO:0000256" key="2">
    <source>
        <dbReference type="SAM" id="Phobius"/>
    </source>
</evidence>
<evidence type="ECO:0008006" key="5">
    <source>
        <dbReference type="Google" id="ProtNLM"/>
    </source>
</evidence>
<evidence type="ECO:0000313" key="3">
    <source>
        <dbReference type="EMBL" id="MTG87734.1"/>
    </source>
</evidence>
<keyword evidence="2" id="KW-0472">Membrane</keyword>
<sequence length="257" mass="26073">MSQPPGPSPAGRAPAPARPSATDRASAADRARAGRGATPPGPRRPTDAVGASDRRHSRPASAAVYRRRRLVVLVGLLLVVGLVAALLAWVWPGFARADAAPQPAPTVTVTAEAPTPTLEPVARTGTSAFATALPDTVLDLVLRADPATEAWTPARALEAYELVYADGEGDDATTVTVVAGQWATVAEAETAAADLVAAAGEPTDTGDVEVAGERAGTYAVTPAGDGLATVTWRNGTAVLQATGPADVVTDVYAAYPL</sequence>
<gene>
    <name evidence="3" type="ORF">GJV82_02015</name>
</gene>
<keyword evidence="2" id="KW-0812">Transmembrane</keyword>
<evidence type="ECO:0000313" key="4">
    <source>
        <dbReference type="Proteomes" id="UP000440668"/>
    </source>
</evidence>
<evidence type="ECO:0000256" key="1">
    <source>
        <dbReference type="SAM" id="MobiDB-lite"/>
    </source>
</evidence>
<keyword evidence="2" id="KW-1133">Transmembrane helix</keyword>
<feature type="region of interest" description="Disordered" evidence="1">
    <location>
        <begin position="1"/>
        <end position="60"/>
    </location>
</feature>
<dbReference type="AlphaFoldDB" id="A0A6N7ZE61"/>
<name>A0A6N7ZE61_9MICO</name>
<dbReference type="RefSeq" id="WP_155098062.1">
    <property type="nucleotide sequence ID" value="NZ_WMKA01000003.1"/>
</dbReference>
<feature type="transmembrane region" description="Helical" evidence="2">
    <location>
        <begin position="70"/>
        <end position="91"/>
    </location>
</feature>
<proteinExistence type="predicted"/>
<dbReference type="EMBL" id="WMKA01000003">
    <property type="protein sequence ID" value="MTG87734.1"/>
    <property type="molecule type" value="Genomic_DNA"/>
</dbReference>
<organism evidence="3 4">
    <name type="scientific">Cellulosimicrobium composti</name>
    <dbReference type="NCBI Taxonomy" id="2672572"/>
    <lineage>
        <taxon>Bacteria</taxon>
        <taxon>Bacillati</taxon>
        <taxon>Actinomycetota</taxon>
        <taxon>Actinomycetes</taxon>
        <taxon>Micrococcales</taxon>
        <taxon>Promicromonosporaceae</taxon>
        <taxon>Cellulosimicrobium</taxon>
    </lineage>
</organism>
<protein>
    <recommendedName>
        <fullName evidence="5">DUF4245 family protein</fullName>
    </recommendedName>
</protein>
<reference evidence="3 4" key="1">
    <citation type="submission" date="2019-11" db="EMBL/GenBank/DDBJ databases">
        <title>Cellulosimicrobium composti sp. nov. isolated from a compost.</title>
        <authorList>
            <person name="Yang Y."/>
        </authorList>
    </citation>
    <scope>NUCLEOTIDE SEQUENCE [LARGE SCALE GENOMIC DNA]</scope>
    <source>
        <strain evidence="3 4">BIT-GX5</strain>
    </source>
</reference>